<dbReference type="STRING" id="521013.SAMN04488567_2672"/>
<keyword evidence="1" id="KW-1133">Transmembrane helix</keyword>
<name>A0A1G7G1I5_9RHOB</name>
<dbReference type="Proteomes" id="UP000198922">
    <property type="component" value="Unassembled WGS sequence"/>
</dbReference>
<reference evidence="3" key="1">
    <citation type="submission" date="2016-10" db="EMBL/GenBank/DDBJ databases">
        <authorList>
            <person name="Varghese N."/>
            <person name="Submissions S."/>
        </authorList>
    </citation>
    <scope>NUCLEOTIDE SEQUENCE [LARGE SCALE GENOMIC DNA]</scope>
    <source>
        <strain evidence="3">DSM 21424</strain>
    </source>
</reference>
<feature type="transmembrane region" description="Helical" evidence="1">
    <location>
        <begin position="42"/>
        <end position="64"/>
    </location>
</feature>
<feature type="transmembrane region" description="Helical" evidence="1">
    <location>
        <begin position="85"/>
        <end position="106"/>
    </location>
</feature>
<evidence type="ECO:0000313" key="2">
    <source>
        <dbReference type="EMBL" id="SDE81962.1"/>
    </source>
</evidence>
<keyword evidence="3" id="KW-1185">Reference proteome</keyword>
<dbReference type="RefSeq" id="WP_090112752.1">
    <property type="nucleotide sequence ID" value="NZ_FNAT01000004.1"/>
</dbReference>
<dbReference type="InterPro" id="IPR046513">
    <property type="entry name" value="DUF6691"/>
</dbReference>
<dbReference type="Pfam" id="PF20398">
    <property type="entry name" value="DUF6691"/>
    <property type="match status" value="1"/>
</dbReference>
<sequence>MKQLFALISGLFFGLGLIVSGMSDPAKVLNFLDVFGTWDPSLAFVMGGAIAVTAPGFALITRRLPRPVFGGAFHLPTRNDLDPRLLSGAALFGLGWGLGGFCPGPALTALPMLATGTLVFVPFMLIGMWLARHAGQFPNIFAKGATQ</sequence>
<evidence type="ECO:0008006" key="4">
    <source>
        <dbReference type="Google" id="ProtNLM"/>
    </source>
</evidence>
<accession>A0A1G7G1I5</accession>
<keyword evidence="1" id="KW-0472">Membrane</keyword>
<dbReference type="EMBL" id="FNAT01000004">
    <property type="protein sequence ID" value="SDE81962.1"/>
    <property type="molecule type" value="Genomic_DNA"/>
</dbReference>
<organism evidence="2 3">
    <name type="scientific">Limimaricola pyoseonensis</name>
    <dbReference type="NCBI Taxonomy" id="521013"/>
    <lineage>
        <taxon>Bacteria</taxon>
        <taxon>Pseudomonadati</taxon>
        <taxon>Pseudomonadota</taxon>
        <taxon>Alphaproteobacteria</taxon>
        <taxon>Rhodobacterales</taxon>
        <taxon>Paracoccaceae</taxon>
        <taxon>Limimaricola</taxon>
    </lineage>
</organism>
<feature type="transmembrane region" description="Helical" evidence="1">
    <location>
        <begin position="112"/>
        <end position="131"/>
    </location>
</feature>
<evidence type="ECO:0000313" key="3">
    <source>
        <dbReference type="Proteomes" id="UP000198922"/>
    </source>
</evidence>
<proteinExistence type="predicted"/>
<evidence type="ECO:0000256" key="1">
    <source>
        <dbReference type="SAM" id="Phobius"/>
    </source>
</evidence>
<keyword evidence="1" id="KW-0812">Transmembrane</keyword>
<gene>
    <name evidence="2" type="ORF">SAMN04488567_2672</name>
</gene>
<protein>
    <recommendedName>
        <fullName evidence="4">Sulphur transport domain-containing protein</fullName>
    </recommendedName>
</protein>
<dbReference type="OrthoDB" id="9790409at2"/>
<dbReference type="AlphaFoldDB" id="A0A1G7G1I5"/>